<dbReference type="GO" id="GO:0005634">
    <property type="term" value="C:nucleus"/>
    <property type="evidence" value="ECO:0007669"/>
    <property type="project" value="TreeGrafter"/>
</dbReference>
<feature type="region of interest" description="Disordered" evidence="1">
    <location>
        <begin position="237"/>
        <end position="264"/>
    </location>
</feature>
<keyword evidence="3" id="KW-1185">Reference proteome</keyword>
<reference evidence="2" key="1">
    <citation type="submission" date="2023-03" db="EMBL/GenBank/DDBJ databases">
        <title>Electrophorus voltai genome.</title>
        <authorList>
            <person name="Bian C."/>
        </authorList>
    </citation>
    <scope>NUCLEOTIDE SEQUENCE</scope>
    <source>
        <strain evidence="2">CB-2022</strain>
        <tissue evidence="2">Muscle</tissue>
    </source>
</reference>
<accession>A0AAD8ZRR2</accession>
<dbReference type="Pfam" id="PF15279">
    <property type="entry name" value="SOBP"/>
    <property type="match status" value="1"/>
</dbReference>
<evidence type="ECO:0000313" key="2">
    <source>
        <dbReference type="EMBL" id="KAK1802325.1"/>
    </source>
</evidence>
<proteinExistence type="predicted"/>
<name>A0AAD8ZRR2_9TELE</name>
<feature type="non-terminal residue" evidence="2">
    <location>
        <position position="1"/>
    </location>
</feature>
<dbReference type="PANTHER" id="PTHR23186:SF3">
    <property type="entry name" value="RETINOIC ACID-INDUCED PROTEIN 2"/>
    <property type="match status" value="1"/>
</dbReference>
<dbReference type="GO" id="GO:0048513">
    <property type="term" value="P:animal organ development"/>
    <property type="evidence" value="ECO:0007669"/>
    <property type="project" value="TreeGrafter"/>
</dbReference>
<sequence length="449" mass="48566">GHFSLLIFSKRHILSGVGPVAFHMKAIKFHIHHTWPIKGRLRRDTSRTLEHGSEEARSLISIAQRPLPAHLEHLSLYSMCRISKRTLSFSFTTALSGFSYEYAAYTAAYGPITLSLTFCDGDFNRRGGGQDSLSEPLVASILRMTASLLQPACLGGSPVTLPVHLQEAVGADTHVSQTLATSVITPCPGARSIPMILDQSVVQYISSQPLAQSSCLIPEQQCLQNLPGHDVILQSTSVPSRQPWHTDRKSNLSSPAPDSPPSHTSELAAAFQEHYSNLRNCVSSACKGTKSPLNPVSETFFHPESALPYLHSASQLVSLVPPATLLVPYPLLVPLPVPLPIPIPIPVSNMKKTKSTQTPTDVSISMSTHSPNTGCCFLQLPMLHPSSVPQEEVLDLSVKATPIQSKQLQCSVLQDSALDLSVSCKPCTDSCSDSKSKFGRNSTSVKRVI</sequence>
<dbReference type="InterPro" id="IPR026092">
    <property type="entry name" value="RAI2/SOBP"/>
</dbReference>
<evidence type="ECO:0000256" key="1">
    <source>
        <dbReference type="SAM" id="MobiDB-lite"/>
    </source>
</evidence>
<organism evidence="2 3">
    <name type="scientific">Electrophorus voltai</name>
    <dbReference type="NCBI Taxonomy" id="2609070"/>
    <lineage>
        <taxon>Eukaryota</taxon>
        <taxon>Metazoa</taxon>
        <taxon>Chordata</taxon>
        <taxon>Craniata</taxon>
        <taxon>Vertebrata</taxon>
        <taxon>Euteleostomi</taxon>
        <taxon>Actinopterygii</taxon>
        <taxon>Neopterygii</taxon>
        <taxon>Teleostei</taxon>
        <taxon>Ostariophysi</taxon>
        <taxon>Gymnotiformes</taxon>
        <taxon>Gymnotoidei</taxon>
        <taxon>Gymnotidae</taxon>
        <taxon>Electrophorus</taxon>
    </lineage>
</organism>
<gene>
    <name evidence="2" type="ORF">P4O66_021991</name>
</gene>
<dbReference type="Proteomes" id="UP001239994">
    <property type="component" value="Unassembled WGS sequence"/>
</dbReference>
<comment type="caution">
    <text evidence="2">The sequence shown here is derived from an EMBL/GenBank/DDBJ whole genome shotgun (WGS) entry which is preliminary data.</text>
</comment>
<protein>
    <submittedName>
        <fullName evidence="2">Uncharacterized protein</fullName>
    </submittedName>
</protein>
<dbReference type="PANTHER" id="PTHR23186">
    <property type="entry name" value="RETINOIC ACID-INDUCED PROTEIN 2"/>
    <property type="match status" value="1"/>
</dbReference>
<evidence type="ECO:0000313" key="3">
    <source>
        <dbReference type="Proteomes" id="UP001239994"/>
    </source>
</evidence>
<dbReference type="AlphaFoldDB" id="A0AAD8ZRR2"/>
<dbReference type="EMBL" id="JAROKS010000007">
    <property type="protein sequence ID" value="KAK1802325.1"/>
    <property type="molecule type" value="Genomic_DNA"/>
</dbReference>
<feature type="compositionally biased region" description="Polar residues" evidence="1">
    <location>
        <begin position="251"/>
        <end position="264"/>
    </location>
</feature>